<dbReference type="PANTHER" id="PTHR43806:SF11">
    <property type="entry name" value="CEREVISIN-RELATED"/>
    <property type="match status" value="1"/>
</dbReference>
<dbReference type="PRINTS" id="PR00723">
    <property type="entry name" value="SUBTILISIN"/>
</dbReference>
<dbReference type="Pfam" id="PF00082">
    <property type="entry name" value="Peptidase_S8"/>
    <property type="match status" value="1"/>
</dbReference>
<dbReference type="EMBL" id="UOFC01000257">
    <property type="protein sequence ID" value="VAW49119.1"/>
    <property type="molecule type" value="Genomic_DNA"/>
</dbReference>
<feature type="domain" description="Peptidase S8/S53" evidence="5">
    <location>
        <begin position="82"/>
        <end position="461"/>
    </location>
</feature>
<keyword evidence="2" id="KW-0645">Protease</keyword>
<dbReference type="InterPro" id="IPR050131">
    <property type="entry name" value="Peptidase_S8_subtilisin-like"/>
</dbReference>
<evidence type="ECO:0000259" key="5">
    <source>
        <dbReference type="Pfam" id="PF00082"/>
    </source>
</evidence>
<name>A0A3B0WI76_9ZZZZ</name>
<dbReference type="Gene3D" id="3.40.50.200">
    <property type="entry name" value="Peptidase S8/S53 domain"/>
    <property type="match status" value="2"/>
</dbReference>
<protein>
    <submittedName>
        <fullName evidence="6">Diguanylate cyclase/phosphodiesterase (GGDEF &amp; EAL domains) with PAS/PAC sensor(S)</fullName>
    </submittedName>
</protein>
<dbReference type="PANTHER" id="PTHR43806">
    <property type="entry name" value="PEPTIDASE S8"/>
    <property type="match status" value="1"/>
</dbReference>
<dbReference type="GO" id="GO:0006508">
    <property type="term" value="P:proteolysis"/>
    <property type="evidence" value="ECO:0007669"/>
    <property type="project" value="UniProtKB-KW"/>
</dbReference>
<keyword evidence="4" id="KW-0720">Serine protease</keyword>
<dbReference type="SUPFAM" id="SSF52743">
    <property type="entry name" value="Subtilisin-like"/>
    <property type="match status" value="1"/>
</dbReference>
<proteinExistence type="inferred from homology"/>
<dbReference type="InterPro" id="IPR023827">
    <property type="entry name" value="Peptidase_S8_Asp-AS"/>
</dbReference>
<dbReference type="GO" id="GO:0004252">
    <property type="term" value="F:serine-type endopeptidase activity"/>
    <property type="evidence" value="ECO:0007669"/>
    <property type="project" value="InterPro"/>
</dbReference>
<comment type="similarity">
    <text evidence="1">Belongs to the peptidase S8 family.</text>
</comment>
<gene>
    <name evidence="6" type="ORF">MNBD_GAMMA03-627</name>
</gene>
<dbReference type="InterPro" id="IPR036852">
    <property type="entry name" value="Peptidase_S8/S53_dom_sf"/>
</dbReference>
<organism evidence="6">
    <name type="scientific">hydrothermal vent metagenome</name>
    <dbReference type="NCBI Taxonomy" id="652676"/>
    <lineage>
        <taxon>unclassified sequences</taxon>
        <taxon>metagenomes</taxon>
        <taxon>ecological metagenomes</taxon>
    </lineage>
</organism>
<dbReference type="InterPro" id="IPR015500">
    <property type="entry name" value="Peptidase_S8_subtilisin-rel"/>
</dbReference>
<dbReference type="InterPro" id="IPR000209">
    <property type="entry name" value="Peptidase_S8/S53_dom"/>
</dbReference>
<evidence type="ECO:0000256" key="1">
    <source>
        <dbReference type="ARBA" id="ARBA00011073"/>
    </source>
</evidence>
<dbReference type="InterPro" id="IPR023828">
    <property type="entry name" value="Peptidase_S8_Ser-AS"/>
</dbReference>
<accession>A0A3B0WI76</accession>
<dbReference type="PROSITE" id="PS51257">
    <property type="entry name" value="PROKAR_LIPOPROTEIN"/>
    <property type="match status" value="1"/>
</dbReference>
<evidence type="ECO:0000313" key="6">
    <source>
        <dbReference type="EMBL" id="VAW49119.1"/>
    </source>
</evidence>
<evidence type="ECO:0000256" key="3">
    <source>
        <dbReference type="ARBA" id="ARBA00022801"/>
    </source>
</evidence>
<dbReference type="PROSITE" id="PS00136">
    <property type="entry name" value="SUBTILASE_ASP"/>
    <property type="match status" value="1"/>
</dbReference>
<evidence type="ECO:0000256" key="2">
    <source>
        <dbReference type="ARBA" id="ARBA00022670"/>
    </source>
</evidence>
<dbReference type="AlphaFoldDB" id="A0A3B0WI76"/>
<reference evidence="6" key="1">
    <citation type="submission" date="2018-06" db="EMBL/GenBank/DDBJ databases">
        <authorList>
            <person name="Zhirakovskaya E."/>
        </authorList>
    </citation>
    <scope>NUCLEOTIDE SEQUENCE</scope>
</reference>
<keyword evidence="3" id="KW-0378">Hydrolase</keyword>
<sequence length="483" mass="53101">MGRFSKSYLVFIPLLMVTLVSSGCVFDLESDSGSDSDFKRLIENIFSDKDGESVPLSTSKEYANYKRVTNAESLIESSNTSTISIGVLDDGFNTNHIELADRMVVKQNYDDVAINNAIVNGVYGDQRIAWEWADHGTGVIGLALGKSLGMAPQAEAVTSLNRSLDSFFDADEYFQSFNKDTAGRFLDAESNEQICVQHIYQDKTMSLKQRWFPWCVNFSMYHIDKIAQLASYDMPAVNLSSTITFGHYQTGIDLSFNQTKWDNKSYQADWDKANLPEFNELSSYDYNVSYNYIRDLLSTGELVIVLAAGNDNLSLTQRQVLEWQNLKNTSSDPLAQTIVNIFFDPDIDSNGNAIIEDSERGITKGMLFVGALEETGAFAWYSNYPGSSPEVQARFIVAPGDLTIATPSLGEGAYSLVTGTSNAAPIVTGAMALLKVNHPAKTAREIADAILATASKEIPKYDVEKHGQGLLDVAAADAYLNAN</sequence>
<dbReference type="PROSITE" id="PS00138">
    <property type="entry name" value="SUBTILASE_SER"/>
    <property type="match status" value="1"/>
</dbReference>
<dbReference type="PROSITE" id="PS51892">
    <property type="entry name" value="SUBTILASE"/>
    <property type="match status" value="1"/>
</dbReference>
<evidence type="ECO:0000256" key="4">
    <source>
        <dbReference type="ARBA" id="ARBA00022825"/>
    </source>
</evidence>